<proteinExistence type="predicted"/>
<evidence type="ECO:0000313" key="3">
    <source>
        <dbReference type="Proteomes" id="UP000587524"/>
    </source>
</evidence>
<evidence type="ECO:0000256" key="1">
    <source>
        <dbReference type="SAM" id="MobiDB-lite"/>
    </source>
</evidence>
<dbReference type="Proteomes" id="UP000587524">
    <property type="component" value="Unassembled WGS sequence"/>
</dbReference>
<keyword evidence="3" id="KW-1185">Reference proteome</keyword>
<evidence type="ECO:0000313" key="2">
    <source>
        <dbReference type="EMBL" id="MBA9021363.1"/>
    </source>
</evidence>
<feature type="compositionally biased region" description="Low complexity" evidence="1">
    <location>
        <begin position="85"/>
        <end position="103"/>
    </location>
</feature>
<sequence length="214" mass="23649">MCACGPQSRGFVHASCDDNDASIDADLVIHSAGRGPPLDGLNLAASEITTENDRLKLNEYLQSVSNPAIDTAGKSAQIGPPLTPWPATTPRSSPATASRPSSAQCRAGWSRTAEGTNAVPSEICFRWHNNLTLMSDYATHIHERISLCRSPEGYFQALLERRRHCWNHPQFDQSGGCVLWYKIPRFGEMSAHIHGAILRCDLWRSQCNREYGSR</sequence>
<feature type="region of interest" description="Disordered" evidence="1">
    <location>
        <begin position="71"/>
        <end position="109"/>
    </location>
</feature>
<gene>
    <name evidence="2" type="ORF">HNQ97_003369</name>
</gene>
<reference evidence="2 3" key="1">
    <citation type="submission" date="2020-08" db="EMBL/GenBank/DDBJ databases">
        <title>Genomic Encyclopedia of Type Strains, Phase IV (KMG-IV): sequencing the most valuable type-strain genomes for metagenomic binning, comparative biology and taxonomic classification.</title>
        <authorList>
            <person name="Goeker M."/>
        </authorList>
    </citation>
    <scope>NUCLEOTIDE SEQUENCE [LARGE SCALE GENOMIC DNA]</scope>
    <source>
        <strain evidence="2 3">DSM 17455</strain>
    </source>
</reference>
<dbReference type="EMBL" id="JACJHZ010000015">
    <property type="protein sequence ID" value="MBA9021363.1"/>
    <property type="molecule type" value="Genomic_DNA"/>
</dbReference>
<protein>
    <submittedName>
        <fullName evidence="2">Uncharacterized protein</fullName>
    </submittedName>
</protein>
<organism evidence="2 3">
    <name type="scientific">Aminobacter ciceronei</name>
    <dbReference type="NCBI Taxonomy" id="150723"/>
    <lineage>
        <taxon>Bacteria</taxon>
        <taxon>Pseudomonadati</taxon>
        <taxon>Pseudomonadota</taxon>
        <taxon>Alphaproteobacteria</taxon>
        <taxon>Hyphomicrobiales</taxon>
        <taxon>Phyllobacteriaceae</taxon>
        <taxon>Aminobacter</taxon>
    </lineage>
</organism>
<accession>A0ABR6C8M8</accession>
<name>A0ABR6C8M8_9HYPH</name>
<comment type="caution">
    <text evidence="2">The sequence shown here is derived from an EMBL/GenBank/DDBJ whole genome shotgun (WGS) entry which is preliminary data.</text>
</comment>